<dbReference type="EMBL" id="MH173067">
    <property type="protein sequence ID" value="AYW14586.1"/>
    <property type="molecule type" value="Genomic_DNA"/>
</dbReference>
<evidence type="ECO:0000313" key="1">
    <source>
        <dbReference type="EMBL" id="AYW14586.1"/>
    </source>
</evidence>
<keyword evidence="1" id="KW-0934">Plastid</keyword>
<organism evidence="1">
    <name type="scientific">Notholaena standleyi</name>
    <dbReference type="NCBI Taxonomy" id="414630"/>
    <lineage>
        <taxon>Eukaryota</taxon>
        <taxon>Viridiplantae</taxon>
        <taxon>Streptophyta</taxon>
        <taxon>Embryophyta</taxon>
        <taxon>Tracheophyta</taxon>
        <taxon>Polypodiopsida</taxon>
        <taxon>Polypodiidae</taxon>
        <taxon>Polypodiales</taxon>
        <taxon>Pteridineae</taxon>
        <taxon>Pteridaceae</taxon>
        <taxon>Cheilanthoideae</taxon>
        <taxon>Notholaena</taxon>
    </lineage>
</organism>
<dbReference type="GeneID" id="38745406"/>
<keyword evidence="1" id="KW-0150">Chloroplast</keyword>
<gene>
    <name evidence="1" type="primary">psbM</name>
</gene>
<proteinExistence type="predicted"/>
<name>A0A3G5CP07_9MONI</name>
<geneLocation type="chloroplast" evidence="1"/>
<dbReference type="AlphaFoldDB" id="A0A3G5CP07"/>
<protein>
    <submittedName>
        <fullName evidence="1">Photosystem II protein M</fullName>
    </submittedName>
</protein>
<dbReference type="RefSeq" id="YP_009548040.1">
    <property type="nucleotide sequence ID" value="NC_040203.1"/>
</dbReference>
<accession>A0A3G5CP07</accession>
<sequence length="46" mass="5465">MAIQKKREAGENYDIDFSKALFITLRIPFNIFKQIFYWPVLLIDSA</sequence>
<reference evidence="1" key="1">
    <citation type="journal article" date="2018" name="Genome Biol. Evol.">
        <title>Mobile Elements Shape Plastome Evolution in Ferns.</title>
        <authorList>
            <person name="Robison T.A."/>
            <person name="Grusz A.L."/>
            <person name="Wolf P.G."/>
            <person name="Mower J.P."/>
            <person name="Fauskee B.D."/>
            <person name="Sosa K."/>
            <person name="Schuettpelz E.L."/>
        </authorList>
    </citation>
    <scope>NUCLEOTIDE SEQUENCE</scope>
</reference>